<proteinExistence type="predicted"/>
<gene>
    <name evidence="2" type="ORF">PZE19_29690</name>
</gene>
<accession>A0ABT6FK53</accession>
<sequence>MRALYRTAALLTAIVLASGCTGPRHFDRRAGDVRMPSAPVLEPSPHVAADPEKAGTVGSPAPAANGIPNTPTMSPFSE</sequence>
<evidence type="ECO:0008006" key="4">
    <source>
        <dbReference type="Google" id="ProtNLM"/>
    </source>
</evidence>
<reference evidence="2 3" key="1">
    <citation type="submission" date="2023-03" db="EMBL/GenBank/DDBJ databases">
        <title>Paludisphaera mucosa sp. nov. a novel planctomycete from northern fen.</title>
        <authorList>
            <person name="Ivanova A."/>
        </authorList>
    </citation>
    <scope>NUCLEOTIDE SEQUENCE [LARGE SCALE GENOMIC DNA]</scope>
    <source>
        <strain evidence="2 3">Pla2</strain>
    </source>
</reference>
<name>A0ABT6FK53_9BACT</name>
<dbReference type="PROSITE" id="PS51257">
    <property type="entry name" value="PROKAR_LIPOPROTEIN"/>
    <property type="match status" value="1"/>
</dbReference>
<evidence type="ECO:0000256" key="1">
    <source>
        <dbReference type="SAM" id="MobiDB-lite"/>
    </source>
</evidence>
<protein>
    <recommendedName>
        <fullName evidence="4">Lipoprotein</fullName>
    </recommendedName>
</protein>
<evidence type="ECO:0000313" key="3">
    <source>
        <dbReference type="Proteomes" id="UP001216907"/>
    </source>
</evidence>
<dbReference type="Proteomes" id="UP001216907">
    <property type="component" value="Unassembled WGS sequence"/>
</dbReference>
<feature type="compositionally biased region" description="Polar residues" evidence="1">
    <location>
        <begin position="67"/>
        <end position="78"/>
    </location>
</feature>
<feature type="region of interest" description="Disordered" evidence="1">
    <location>
        <begin position="28"/>
        <end position="78"/>
    </location>
</feature>
<organism evidence="2 3">
    <name type="scientific">Paludisphaera mucosa</name>
    <dbReference type="NCBI Taxonomy" id="3030827"/>
    <lineage>
        <taxon>Bacteria</taxon>
        <taxon>Pseudomonadati</taxon>
        <taxon>Planctomycetota</taxon>
        <taxon>Planctomycetia</taxon>
        <taxon>Isosphaerales</taxon>
        <taxon>Isosphaeraceae</taxon>
        <taxon>Paludisphaera</taxon>
    </lineage>
</organism>
<comment type="caution">
    <text evidence="2">The sequence shown here is derived from an EMBL/GenBank/DDBJ whole genome shotgun (WGS) entry which is preliminary data.</text>
</comment>
<evidence type="ECO:0000313" key="2">
    <source>
        <dbReference type="EMBL" id="MDG3007957.1"/>
    </source>
</evidence>
<dbReference type="EMBL" id="JARRAG010000002">
    <property type="protein sequence ID" value="MDG3007957.1"/>
    <property type="molecule type" value="Genomic_DNA"/>
</dbReference>
<dbReference type="RefSeq" id="WP_277864225.1">
    <property type="nucleotide sequence ID" value="NZ_JARRAG010000002.1"/>
</dbReference>
<keyword evidence="3" id="KW-1185">Reference proteome</keyword>